<dbReference type="PRINTS" id="PR00700">
    <property type="entry name" value="PRTYPHPHTASE"/>
</dbReference>
<dbReference type="PANTHER" id="PTHR19134">
    <property type="entry name" value="RECEPTOR-TYPE TYROSINE-PROTEIN PHOSPHATASE"/>
    <property type="match status" value="1"/>
</dbReference>
<dbReference type="EC" id="3.1.3.48" evidence="2"/>
<dbReference type="Proteomes" id="UP000285301">
    <property type="component" value="Unassembled WGS sequence"/>
</dbReference>
<keyword evidence="10" id="KW-1185">Reference proteome</keyword>
<accession>A0A3S3SGZ6</accession>
<dbReference type="InterPro" id="IPR029021">
    <property type="entry name" value="Prot-tyrosine_phosphatase-like"/>
</dbReference>
<dbReference type="SMART" id="SM00404">
    <property type="entry name" value="PTPc_motif"/>
    <property type="match status" value="1"/>
</dbReference>
<evidence type="ECO:0000313" key="9">
    <source>
        <dbReference type="EMBL" id="RWS15139.1"/>
    </source>
</evidence>
<protein>
    <recommendedName>
        <fullName evidence="2">protein-tyrosine-phosphatase</fullName>
        <ecNumber evidence="2">3.1.3.48</ecNumber>
    </recommendedName>
</protein>
<feature type="domain" description="Tyrosine-protein phosphatase" evidence="7">
    <location>
        <begin position="60"/>
        <end position="314"/>
    </location>
</feature>
<evidence type="ECO:0000256" key="1">
    <source>
        <dbReference type="ARBA" id="ARBA00009580"/>
    </source>
</evidence>
<comment type="similarity">
    <text evidence="1">Belongs to the protein-tyrosine phosphatase family.</text>
</comment>
<organism evidence="9 10">
    <name type="scientific">Dinothrombium tinctorium</name>
    <dbReference type="NCBI Taxonomy" id="1965070"/>
    <lineage>
        <taxon>Eukaryota</taxon>
        <taxon>Metazoa</taxon>
        <taxon>Ecdysozoa</taxon>
        <taxon>Arthropoda</taxon>
        <taxon>Chelicerata</taxon>
        <taxon>Arachnida</taxon>
        <taxon>Acari</taxon>
        <taxon>Acariformes</taxon>
        <taxon>Trombidiformes</taxon>
        <taxon>Prostigmata</taxon>
        <taxon>Anystina</taxon>
        <taxon>Parasitengona</taxon>
        <taxon>Trombidioidea</taxon>
        <taxon>Trombidiidae</taxon>
        <taxon>Dinothrombium</taxon>
    </lineage>
</organism>
<dbReference type="InterPro" id="IPR003595">
    <property type="entry name" value="Tyr_Pase_cat"/>
</dbReference>
<evidence type="ECO:0000256" key="4">
    <source>
        <dbReference type="ARBA" id="ARBA00022912"/>
    </source>
</evidence>
<comment type="caution">
    <text evidence="9">The sequence shown here is derived from an EMBL/GenBank/DDBJ whole genome shotgun (WGS) entry which is preliminary data.</text>
</comment>
<dbReference type="InterPro" id="IPR000387">
    <property type="entry name" value="Tyr_Pase_dom"/>
</dbReference>
<feature type="chain" id="PRO_5018530041" description="protein-tyrosine-phosphatase" evidence="6">
    <location>
        <begin position="21"/>
        <end position="321"/>
    </location>
</feature>
<comment type="catalytic activity">
    <reaction evidence="5">
        <text>O-phospho-L-tyrosyl-[protein] + H2O = L-tyrosyl-[protein] + phosphate</text>
        <dbReference type="Rhea" id="RHEA:10684"/>
        <dbReference type="Rhea" id="RHEA-COMP:10136"/>
        <dbReference type="Rhea" id="RHEA-COMP:20101"/>
        <dbReference type="ChEBI" id="CHEBI:15377"/>
        <dbReference type="ChEBI" id="CHEBI:43474"/>
        <dbReference type="ChEBI" id="CHEBI:46858"/>
        <dbReference type="ChEBI" id="CHEBI:61978"/>
        <dbReference type="EC" id="3.1.3.48"/>
    </reaction>
</comment>
<evidence type="ECO:0000256" key="3">
    <source>
        <dbReference type="ARBA" id="ARBA00022801"/>
    </source>
</evidence>
<dbReference type="EMBL" id="NCKU01000536">
    <property type="protein sequence ID" value="RWS15139.1"/>
    <property type="molecule type" value="Genomic_DNA"/>
</dbReference>
<dbReference type="SMART" id="SM00194">
    <property type="entry name" value="PTPc"/>
    <property type="match status" value="1"/>
</dbReference>
<dbReference type="InterPro" id="IPR000242">
    <property type="entry name" value="PTP_cat"/>
</dbReference>
<gene>
    <name evidence="9" type="ORF">B4U79_01909</name>
</gene>
<reference evidence="9 10" key="1">
    <citation type="journal article" date="2018" name="Gigascience">
        <title>Genomes of trombidid mites reveal novel predicted allergens and laterally-transferred genes associated with secondary metabolism.</title>
        <authorList>
            <person name="Dong X."/>
            <person name="Chaisiri K."/>
            <person name="Xia D."/>
            <person name="Armstrong S.D."/>
            <person name="Fang Y."/>
            <person name="Donnelly M.J."/>
            <person name="Kadowaki T."/>
            <person name="McGarry J.W."/>
            <person name="Darby A.C."/>
            <person name="Makepeace B.L."/>
        </authorList>
    </citation>
    <scope>NUCLEOTIDE SEQUENCE [LARGE SCALE GENOMIC DNA]</scope>
    <source>
        <strain evidence="9">UoL-WK</strain>
    </source>
</reference>
<proteinExistence type="inferred from homology"/>
<dbReference type="SUPFAM" id="SSF52799">
    <property type="entry name" value="(Phosphotyrosine protein) phosphatases II"/>
    <property type="match status" value="1"/>
</dbReference>
<dbReference type="InterPro" id="IPR050348">
    <property type="entry name" value="Protein-Tyr_Phosphatase"/>
</dbReference>
<keyword evidence="3" id="KW-0378">Hydrolase</keyword>
<dbReference type="PROSITE" id="PS50056">
    <property type="entry name" value="TYR_PHOSPHATASE_2"/>
    <property type="match status" value="1"/>
</dbReference>
<evidence type="ECO:0000259" key="8">
    <source>
        <dbReference type="PROSITE" id="PS50056"/>
    </source>
</evidence>
<feature type="signal peptide" evidence="6">
    <location>
        <begin position="1"/>
        <end position="20"/>
    </location>
</feature>
<evidence type="ECO:0000256" key="2">
    <source>
        <dbReference type="ARBA" id="ARBA00013064"/>
    </source>
</evidence>
<dbReference type="AlphaFoldDB" id="A0A3S3SGZ6"/>
<dbReference type="STRING" id="1965070.A0A3S3SGZ6"/>
<keyword evidence="4" id="KW-0904">Protein phosphatase</keyword>
<dbReference type="Pfam" id="PF00102">
    <property type="entry name" value="Y_phosphatase"/>
    <property type="match status" value="1"/>
</dbReference>
<dbReference type="PANTHER" id="PTHR19134:SF562">
    <property type="entry name" value="PROTEIN-TYROSINE-PHOSPHATASE"/>
    <property type="match status" value="1"/>
</dbReference>
<dbReference type="GO" id="GO:0048666">
    <property type="term" value="P:neuron development"/>
    <property type="evidence" value="ECO:0007669"/>
    <property type="project" value="UniProtKB-ARBA"/>
</dbReference>
<sequence length="321" mass="36785">MKLSAQFIFCALISLHCCFAQKSDNKTIGEFCENRIAKPEPIGIEDLEEEVRKRNESGQLKEEYEKIPSGSLFFTTEGEKAENIPRNRYGEKYLPYDHSRVKLNKIGDGSLTDYINANRLNGVNLPNRYIATQGPLKNTAADFWRMVWENEAAIIVMLTRLMDDGKEKCYKYWPDDLARYGLIEVSLEKADYVTNYIVRTFLIKYRGEVRRVVHYHFIVWPDEGVPEPPELILNFAKLVRSNPNYVPHKPVVVHCSGGMGRTGTFILIDSMLQAAETNKEVDFAQQLCLMRQRRINVVETLPQYILAHEAVAKAVTAEKAS</sequence>
<evidence type="ECO:0000313" key="10">
    <source>
        <dbReference type="Proteomes" id="UP000285301"/>
    </source>
</evidence>
<evidence type="ECO:0000256" key="5">
    <source>
        <dbReference type="ARBA" id="ARBA00051722"/>
    </source>
</evidence>
<dbReference type="PROSITE" id="PS50055">
    <property type="entry name" value="TYR_PHOSPHATASE_PTP"/>
    <property type="match status" value="1"/>
</dbReference>
<keyword evidence="6" id="KW-0732">Signal</keyword>
<dbReference type="GO" id="GO:0004725">
    <property type="term" value="F:protein tyrosine phosphatase activity"/>
    <property type="evidence" value="ECO:0007669"/>
    <property type="project" value="UniProtKB-EC"/>
</dbReference>
<evidence type="ECO:0000259" key="7">
    <source>
        <dbReference type="PROSITE" id="PS50055"/>
    </source>
</evidence>
<dbReference type="OrthoDB" id="5854685at2759"/>
<dbReference type="InterPro" id="IPR016130">
    <property type="entry name" value="Tyr_Pase_AS"/>
</dbReference>
<name>A0A3S3SGZ6_9ACAR</name>
<dbReference type="FunFam" id="3.90.190.10:FF:000102">
    <property type="entry name" value="Receptor-type tyrosine-protein phosphatase"/>
    <property type="match status" value="1"/>
</dbReference>
<feature type="domain" description="Tyrosine specific protein phosphatases" evidence="8">
    <location>
        <begin position="233"/>
        <end position="305"/>
    </location>
</feature>
<dbReference type="Gene3D" id="3.90.190.10">
    <property type="entry name" value="Protein tyrosine phosphatase superfamily"/>
    <property type="match status" value="1"/>
</dbReference>
<evidence type="ECO:0000256" key="6">
    <source>
        <dbReference type="SAM" id="SignalP"/>
    </source>
</evidence>
<dbReference type="PROSITE" id="PS00383">
    <property type="entry name" value="TYR_PHOSPHATASE_1"/>
    <property type="match status" value="1"/>
</dbReference>